<protein>
    <submittedName>
        <fullName evidence="2">Uncharacterized protein</fullName>
    </submittedName>
</protein>
<keyword evidence="1" id="KW-0812">Transmembrane</keyword>
<keyword evidence="1" id="KW-0472">Membrane</keyword>
<feature type="transmembrane region" description="Helical" evidence="1">
    <location>
        <begin position="462"/>
        <end position="485"/>
    </location>
</feature>
<feature type="transmembrane region" description="Helical" evidence="1">
    <location>
        <begin position="578"/>
        <end position="597"/>
    </location>
</feature>
<feature type="transmembrane region" description="Helical" evidence="1">
    <location>
        <begin position="522"/>
        <end position="543"/>
    </location>
</feature>
<name>A0A0A5FZK7_9BACI</name>
<dbReference type="AlphaFoldDB" id="A0A0A5FZK7"/>
<feature type="transmembrane region" description="Helical" evidence="1">
    <location>
        <begin position="313"/>
        <end position="336"/>
    </location>
</feature>
<dbReference type="eggNOG" id="COG0167">
    <property type="taxonomic scope" value="Bacteria"/>
</dbReference>
<proteinExistence type="predicted"/>
<gene>
    <name evidence="2" type="ORF">N783_14995</name>
</gene>
<keyword evidence="3" id="KW-1185">Reference proteome</keyword>
<evidence type="ECO:0000313" key="3">
    <source>
        <dbReference type="Proteomes" id="UP000030403"/>
    </source>
</evidence>
<feature type="transmembrane region" description="Helical" evidence="1">
    <location>
        <begin position="424"/>
        <end position="441"/>
    </location>
</feature>
<dbReference type="Proteomes" id="UP000030403">
    <property type="component" value="Unassembled WGS sequence"/>
</dbReference>
<sequence>MPDWSYHPLFKPWLFSLNAHHSREFIYKSMRTISNIPGGSSLIEFLGHFSTPNDLHQNTNGVSYKSPIGVSGMLDPNLTGLEVFGSLGHSFIEIGPVTLREEEGNVPQLNDKDRLWFHKQYEMPHLTYVEKKLRKIALHKPVMLHIDPKATQSQVVQIVESLKPYVSSFIVKQEQLEWIESCNQDTPIYVSIESTEKDTIMNFNHPYVSGVVINPPINWDGEENYFKEDQKVSNDFMCKRITSVKDIDQDLTIITRGGIREPHDALHLKNAGADLMILESGYVFTGPGLPKRINELMTQMPEEDEGTGWKWGLLFGAIILIAGIIALIFSMTRVILPYDEQFIGLTREEIIAINPRILAFMAHDRMTLAGTMISGGIIYIQLARYGLRYRIHWATKAFHTAAILGFLGIFLFIGYGYFDWLHGLYYLFLLPFYLMCFWKTRGHLHTVSSSNKKNSSSWKKSLIGQLLFVILGTSIVVGGIVISTIGTTGVFVSTDLVYLCTTPEMLQSINDRLIPVIAHDRAGFGTALISVGLLVLMTTLWGFREGEKWIWNTLAIGAPPAFIAGLGTHFVIGYTSFIHLLPAYFLVVLYIIGLVYAKPFLNDGAN</sequence>
<dbReference type="STRING" id="1385511.GCA_000425225_03393"/>
<dbReference type="InterPro" id="IPR013785">
    <property type="entry name" value="Aldolase_TIM"/>
</dbReference>
<dbReference type="RefSeq" id="WP_027446993.1">
    <property type="nucleotide sequence ID" value="NZ_AULJ01000045.1"/>
</dbReference>
<feature type="transmembrane region" description="Helical" evidence="1">
    <location>
        <begin position="397"/>
        <end position="418"/>
    </location>
</feature>
<reference evidence="2 3" key="1">
    <citation type="submission" date="2013-08" db="EMBL/GenBank/DDBJ databases">
        <authorList>
            <person name="Huang J."/>
            <person name="Wang G."/>
        </authorList>
    </citation>
    <scope>NUCLEOTIDE SEQUENCE [LARGE SCALE GENOMIC DNA]</scope>
    <source>
        <strain evidence="2 3">BH030004</strain>
    </source>
</reference>
<dbReference type="SUPFAM" id="SSF51395">
    <property type="entry name" value="FMN-linked oxidoreductases"/>
    <property type="match status" value="1"/>
</dbReference>
<dbReference type="EMBL" id="AVPF01000042">
    <property type="protein sequence ID" value="KGX85229.1"/>
    <property type="molecule type" value="Genomic_DNA"/>
</dbReference>
<organism evidence="2 3">
    <name type="scientific">Pontibacillus marinus BH030004 = DSM 16465</name>
    <dbReference type="NCBI Taxonomy" id="1385511"/>
    <lineage>
        <taxon>Bacteria</taxon>
        <taxon>Bacillati</taxon>
        <taxon>Bacillota</taxon>
        <taxon>Bacilli</taxon>
        <taxon>Bacillales</taxon>
        <taxon>Bacillaceae</taxon>
        <taxon>Pontibacillus</taxon>
    </lineage>
</organism>
<feature type="transmembrane region" description="Helical" evidence="1">
    <location>
        <begin position="550"/>
        <end position="572"/>
    </location>
</feature>
<evidence type="ECO:0000313" key="2">
    <source>
        <dbReference type="EMBL" id="KGX85229.1"/>
    </source>
</evidence>
<dbReference type="Gene3D" id="3.20.20.70">
    <property type="entry name" value="Aldolase class I"/>
    <property type="match status" value="2"/>
</dbReference>
<keyword evidence="1" id="KW-1133">Transmembrane helix</keyword>
<comment type="caution">
    <text evidence="2">The sequence shown here is derived from an EMBL/GenBank/DDBJ whole genome shotgun (WGS) entry which is preliminary data.</text>
</comment>
<dbReference type="OrthoDB" id="9802377at2"/>
<feature type="transmembrane region" description="Helical" evidence="1">
    <location>
        <begin position="366"/>
        <end position="385"/>
    </location>
</feature>
<accession>A0A0A5FZK7</accession>
<evidence type="ECO:0000256" key="1">
    <source>
        <dbReference type="SAM" id="Phobius"/>
    </source>
</evidence>